<dbReference type="InterPro" id="IPR050553">
    <property type="entry name" value="Thioredoxin_ResA/DsbE_sf"/>
</dbReference>
<dbReference type="Pfam" id="PF00578">
    <property type="entry name" value="AhpC-TSA"/>
    <property type="match status" value="1"/>
</dbReference>
<evidence type="ECO:0000256" key="1">
    <source>
        <dbReference type="SAM" id="MobiDB-lite"/>
    </source>
</evidence>
<feature type="signal peptide" evidence="2">
    <location>
        <begin position="1"/>
        <end position="22"/>
    </location>
</feature>
<dbReference type="RefSeq" id="WP_155475684.1">
    <property type="nucleotide sequence ID" value="NZ_WNKU01000005.1"/>
</dbReference>
<evidence type="ECO:0000313" key="4">
    <source>
        <dbReference type="EMBL" id="MTV48574.1"/>
    </source>
</evidence>
<feature type="chain" id="PRO_5039268851" evidence="2">
    <location>
        <begin position="23"/>
        <end position="210"/>
    </location>
</feature>
<dbReference type="PROSITE" id="PS51257">
    <property type="entry name" value="PROKAR_LIPOPROTEIN"/>
    <property type="match status" value="1"/>
</dbReference>
<gene>
    <name evidence="4" type="ORF">GJ688_06205</name>
</gene>
<dbReference type="GO" id="GO:0016209">
    <property type="term" value="F:antioxidant activity"/>
    <property type="evidence" value="ECO:0007669"/>
    <property type="project" value="InterPro"/>
</dbReference>
<dbReference type="InterPro" id="IPR000866">
    <property type="entry name" value="AhpC/TSA"/>
</dbReference>
<reference evidence="4 5" key="1">
    <citation type="submission" date="2019-11" db="EMBL/GenBank/DDBJ databases">
        <title>Whole-genome sequence of a the green, strictly anaerobic photosynthetic bacterium Heliobacillus mobilis DSM 6151.</title>
        <authorList>
            <person name="Kyndt J.A."/>
            <person name="Meyer T.E."/>
        </authorList>
    </citation>
    <scope>NUCLEOTIDE SEQUENCE [LARGE SCALE GENOMIC DNA]</scope>
    <source>
        <strain evidence="4 5">DSM 6151</strain>
    </source>
</reference>
<sequence length="210" mass="22987">MHKKISTWILLAALSSSTLLLSGCNSKEGSAAASLTDSENSKKSAPTEVTSKAAEEDTSTLSPYAAMGMVGKAAPAFTLKTADGKEVSLADFKGKPVMLNFWASWCPPCRQEMPDIDVLAAEYKDKAVVIGVNLTQEERKADDGVKYFEKAKLKFPMLLDSDPNQSVSKAYRIYFKPTTFFIDKDGIIREVFIGAKEKENFAQQLNALLK</sequence>
<protein>
    <submittedName>
        <fullName evidence="4">Redoxin domain-containing protein</fullName>
    </submittedName>
</protein>
<evidence type="ECO:0000313" key="5">
    <source>
        <dbReference type="Proteomes" id="UP000430670"/>
    </source>
</evidence>
<feature type="region of interest" description="Disordered" evidence="1">
    <location>
        <begin position="32"/>
        <end position="57"/>
    </location>
</feature>
<dbReference type="InterPro" id="IPR017937">
    <property type="entry name" value="Thioredoxin_CS"/>
</dbReference>
<name>A0A6I3SI77_HELMO</name>
<keyword evidence="5" id="KW-1185">Reference proteome</keyword>
<feature type="compositionally biased region" description="Polar residues" evidence="1">
    <location>
        <begin position="32"/>
        <end position="50"/>
    </location>
</feature>
<proteinExistence type="predicted"/>
<dbReference type="CDD" id="cd02966">
    <property type="entry name" value="TlpA_like_family"/>
    <property type="match status" value="1"/>
</dbReference>
<evidence type="ECO:0000259" key="3">
    <source>
        <dbReference type="PROSITE" id="PS51352"/>
    </source>
</evidence>
<feature type="domain" description="Thioredoxin" evidence="3">
    <location>
        <begin position="68"/>
        <end position="210"/>
    </location>
</feature>
<dbReference type="PANTHER" id="PTHR42852:SF13">
    <property type="entry name" value="PROTEIN DIPZ"/>
    <property type="match status" value="1"/>
</dbReference>
<keyword evidence="2" id="KW-0732">Signal</keyword>
<dbReference type="Proteomes" id="UP000430670">
    <property type="component" value="Unassembled WGS sequence"/>
</dbReference>
<dbReference type="InterPro" id="IPR036249">
    <property type="entry name" value="Thioredoxin-like_sf"/>
</dbReference>
<dbReference type="Gene3D" id="3.40.30.10">
    <property type="entry name" value="Glutaredoxin"/>
    <property type="match status" value="1"/>
</dbReference>
<organism evidence="4 5">
    <name type="scientific">Heliobacterium mobile</name>
    <name type="common">Heliobacillus mobilis</name>
    <dbReference type="NCBI Taxonomy" id="28064"/>
    <lineage>
        <taxon>Bacteria</taxon>
        <taxon>Bacillati</taxon>
        <taxon>Bacillota</taxon>
        <taxon>Clostridia</taxon>
        <taxon>Eubacteriales</taxon>
        <taxon>Heliobacteriaceae</taxon>
        <taxon>Heliobacterium</taxon>
    </lineage>
</organism>
<dbReference type="AlphaFoldDB" id="A0A6I3SI77"/>
<dbReference type="EMBL" id="WNKU01000005">
    <property type="protein sequence ID" value="MTV48574.1"/>
    <property type="molecule type" value="Genomic_DNA"/>
</dbReference>
<evidence type="ECO:0000256" key="2">
    <source>
        <dbReference type="SAM" id="SignalP"/>
    </source>
</evidence>
<dbReference type="PANTHER" id="PTHR42852">
    <property type="entry name" value="THIOL:DISULFIDE INTERCHANGE PROTEIN DSBE"/>
    <property type="match status" value="1"/>
</dbReference>
<dbReference type="PROSITE" id="PS00194">
    <property type="entry name" value="THIOREDOXIN_1"/>
    <property type="match status" value="1"/>
</dbReference>
<dbReference type="SUPFAM" id="SSF52833">
    <property type="entry name" value="Thioredoxin-like"/>
    <property type="match status" value="1"/>
</dbReference>
<dbReference type="OrthoDB" id="9809733at2"/>
<dbReference type="GO" id="GO:0016491">
    <property type="term" value="F:oxidoreductase activity"/>
    <property type="evidence" value="ECO:0007669"/>
    <property type="project" value="InterPro"/>
</dbReference>
<dbReference type="InterPro" id="IPR013766">
    <property type="entry name" value="Thioredoxin_domain"/>
</dbReference>
<comment type="caution">
    <text evidence="4">The sequence shown here is derived from an EMBL/GenBank/DDBJ whole genome shotgun (WGS) entry which is preliminary data.</text>
</comment>
<dbReference type="PROSITE" id="PS51352">
    <property type="entry name" value="THIOREDOXIN_2"/>
    <property type="match status" value="1"/>
</dbReference>
<accession>A0A6I3SI77</accession>